<keyword evidence="2" id="KW-1185">Reference proteome</keyword>
<dbReference type="Proteomes" id="UP000814140">
    <property type="component" value="Unassembled WGS sequence"/>
</dbReference>
<gene>
    <name evidence="1" type="ORF">BV25DRAFT_660585</name>
</gene>
<proteinExistence type="predicted"/>
<accession>A0ACB8T084</accession>
<reference evidence="1" key="2">
    <citation type="journal article" date="2022" name="New Phytol.">
        <title>Evolutionary transition to the ectomycorrhizal habit in the genomes of a hyperdiverse lineage of mushroom-forming fungi.</title>
        <authorList>
            <person name="Looney B."/>
            <person name="Miyauchi S."/>
            <person name="Morin E."/>
            <person name="Drula E."/>
            <person name="Courty P.E."/>
            <person name="Kohler A."/>
            <person name="Kuo A."/>
            <person name="LaButti K."/>
            <person name="Pangilinan J."/>
            <person name="Lipzen A."/>
            <person name="Riley R."/>
            <person name="Andreopoulos W."/>
            <person name="He G."/>
            <person name="Johnson J."/>
            <person name="Nolan M."/>
            <person name="Tritt A."/>
            <person name="Barry K.W."/>
            <person name="Grigoriev I.V."/>
            <person name="Nagy L.G."/>
            <person name="Hibbett D."/>
            <person name="Henrissat B."/>
            <person name="Matheny P.B."/>
            <person name="Labbe J."/>
            <person name="Martin F.M."/>
        </authorList>
    </citation>
    <scope>NUCLEOTIDE SEQUENCE</scope>
    <source>
        <strain evidence="1">HHB10654</strain>
    </source>
</reference>
<evidence type="ECO:0000313" key="2">
    <source>
        <dbReference type="Proteomes" id="UP000814140"/>
    </source>
</evidence>
<sequence length="131" mass="14409">MLFNVSATFFFTLAATLFSLAAASPLAVLQKRDVYVPPVLYPHAGTVWKVGEQHNVTWNNTSPPAEITNPKGQIYLRKGDSTLMNMTLASKFNLADGRTEVTVPDLTPGSDYRIVLFGDSGNWSPEFEITN</sequence>
<reference evidence="1" key="1">
    <citation type="submission" date="2021-03" db="EMBL/GenBank/DDBJ databases">
        <authorList>
            <consortium name="DOE Joint Genome Institute"/>
            <person name="Ahrendt S."/>
            <person name="Looney B.P."/>
            <person name="Miyauchi S."/>
            <person name="Morin E."/>
            <person name="Drula E."/>
            <person name="Courty P.E."/>
            <person name="Chicoki N."/>
            <person name="Fauchery L."/>
            <person name="Kohler A."/>
            <person name="Kuo A."/>
            <person name="Labutti K."/>
            <person name="Pangilinan J."/>
            <person name="Lipzen A."/>
            <person name="Riley R."/>
            <person name="Andreopoulos W."/>
            <person name="He G."/>
            <person name="Johnson J."/>
            <person name="Barry K.W."/>
            <person name="Grigoriev I.V."/>
            <person name="Nagy L."/>
            <person name="Hibbett D."/>
            <person name="Henrissat B."/>
            <person name="Matheny P.B."/>
            <person name="Labbe J."/>
            <person name="Martin F."/>
        </authorList>
    </citation>
    <scope>NUCLEOTIDE SEQUENCE</scope>
    <source>
        <strain evidence="1">HHB10654</strain>
    </source>
</reference>
<evidence type="ECO:0000313" key="1">
    <source>
        <dbReference type="EMBL" id="KAI0062229.1"/>
    </source>
</evidence>
<organism evidence="1 2">
    <name type="scientific">Artomyces pyxidatus</name>
    <dbReference type="NCBI Taxonomy" id="48021"/>
    <lineage>
        <taxon>Eukaryota</taxon>
        <taxon>Fungi</taxon>
        <taxon>Dikarya</taxon>
        <taxon>Basidiomycota</taxon>
        <taxon>Agaricomycotina</taxon>
        <taxon>Agaricomycetes</taxon>
        <taxon>Russulales</taxon>
        <taxon>Auriscalpiaceae</taxon>
        <taxon>Artomyces</taxon>
    </lineage>
</organism>
<dbReference type="EMBL" id="MU277208">
    <property type="protein sequence ID" value="KAI0062229.1"/>
    <property type="molecule type" value="Genomic_DNA"/>
</dbReference>
<comment type="caution">
    <text evidence="1">The sequence shown here is derived from an EMBL/GenBank/DDBJ whole genome shotgun (WGS) entry which is preliminary data.</text>
</comment>
<protein>
    <submittedName>
        <fullName evidence="1">Uncharacterized protein</fullName>
    </submittedName>
</protein>
<name>A0ACB8T084_9AGAM</name>